<name>A0A4R4ZXE8_9ACTN</name>
<comment type="caution">
    <text evidence="3">The sequence shown here is derived from an EMBL/GenBank/DDBJ whole genome shotgun (WGS) entry which is preliminary data.</text>
</comment>
<evidence type="ECO:0000313" key="3">
    <source>
        <dbReference type="EMBL" id="TDD62829.1"/>
    </source>
</evidence>
<dbReference type="NCBIfam" id="TIGR03667">
    <property type="entry name" value="Rv3369"/>
    <property type="match status" value="1"/>
</dbReference>
<evidence type="ECO:0000313" key="4">
    <source>
        <dbReference type="Proteomes" id="UP000295124"/>
    </source>
</evidence>
<keyword evidence="1 3" id="KW-0560">Oxidoreductase</keyword>
<dbReference type="PANTHER" id="PTHR35176:SF4">
    <property type="entry name" value="PYRIDOXAMINE 5'-PHOSPHATE OXIDASE-RELATED FMN-BINDING"/>
    <property type="match status" value="1"/>
</dbReference>
<dbReference type="RefSeq" id="WP_132164742.1">
    <property type="nucleotide sequence ID" value="NZ_SMKX01000004.1"/>
</dbReference>
<dbReference type="SUPFAM" id="SSF50475">
    <property type="entry name" value="FMN-binding split barrel"/>
    <property type="match status" value="1"/>
</dbReference>
<gene>
    <name evidence="3" type="ORF">E1263_02130</name>
</gene>
<keyword evidence="4" id="KW-1185">Reference proteome</keyword>
<organism evidence="3 4">
    <name type="scientific">Kribbella antibiotica</name>
    <dbReference type="NCBI Taxonomy" id="190195"/>
    <lineage>
        <taxon>Bacteria</taxon>
        <taxon>Bacillati</taxon>
        <taxon>Actinomycetota</taxon>
        <taxon>Actinomycetes</taxon>
        <taxon>Propionibacteriales</taxon>
        <taxon>Kribbellaceae</taxon>
        <taxon>Kribbella</taxon>
    </lineage>
</organism>
<accession>A0A4R4ZXE8</accession>
<sequence length="140" mass="15345">MFSIDTSTDFGKRISKQLEDERVVWLTTVGKSGTPAPNPVWFVWHEGDLLISSQRHKAKLHNITAQPRVSVHFNATHGGGDVGVISGTAAIDAEPLSGEALAIYNAKYSDDMAGLGYTTEQFHSEYSVVIRITPEKLRGF</sequence>
<feature type="domain" description="Pyridoxamine 5'-phosphate oxidase N-terminal" evidence="2">
    <location>
        <begin position="12"/>
        <end position="138"/>
    </location>
</feature>
<dbReference type="GO" id="GO:0070967">
    <property type="term" value="F:coenzyme F420 binding"/>
    <property type="evidence" value="ECO:0007669"/>
    <property type="project" value="TreeGrafter"/>
</dbReference>
<dbReference type="OrthoDB" id="157302at2"/>
<dbReference type="InterPro" id="IPR011576">
    <property type="entry name" value="Pyridox_Oxase_N"/>
</dbReference>
<dbReference type="Pfam" id="PF01243">
    <property type="entry name" value="PNPOx_N"/>
    <property type="match status" value="1"/>
</dbReference>
<reference evidence="3 4" key="1">
    <citation type="submission" date="2019-03" db="EMBL/GenBank/DDBJ databases">
        <title>Draft genome sequences of novel Actinobacteria.</title>
        <authorList>
            <person name="Sahin N."/>
            <person name="Ay H."/>
            <person name="Saygin H."/>
        </authorList>
    </citation>
    <scope>NUCLEOTIDE SEQUENCE [LARGE SCALE GENOMIC DNA]</scope>
    <source>
        <strain evidence="3 4">JCM 13523</strain>
    </source>
</reference>
<dbReference type="PANTHER" id="PTHR35176">
    <property type="entry name" value="HEME OXYGENASE HI_0854-RELATED"/>
    <property type="match status" value="1"/>
</dbReference>
<evidence type="ECO:0000256" key="1">
    <source>
        <dbReference type="ARBA" id="ARBA00023002"/>
    </source>
</evidence>
<dbReference type="AlphaFoldDB" id="A0A4R4ZXE8"/>
<dbReference type="InterPro" id="IPR052019">
    <property type="entry name" value="F420H2_bilvrd_red/Heme_oxyg"/>
</dbReference>
<protein>
    <submittedName>
        <fullName evidence="3">TIGR03667 family PPOX class F420-dependent oxidoreductase</fullName>
        <ecNumber evidence="3">1.-.-.-</ecNumber>
    </submittedName>
</protein>
<evidence type="ECO:0000259" key="2">
    <source>
        <dbReference type="Pfam" id="PF01243"/>
    </source>
</evidence>
<proteinExistence type="predicted"/>
<dbReference type="GO" id="GO:0005829">
    <property type="term" value="C:cytosol"/>
    <property type="evidence" value="ECO:0007669"/>
    <property type="project" value="TreeGrafter"/>
</dbReference>
<dbReference type="GO" id="GO:0016627">
    <property type="term" value="F:oxidoreductase activity, acting on the CH-CH group of donors"/>
    <property type="evidence" value="ECO:0007669"/>
    <property type="project" value="TreeGrafter"/>
</dbReference>
<dbReference type="EC" id="1.-.-.-" evidence="3"/>
<dbReference type="Gene3D" id="2.30.110.10">
    <property type="entry name" value="Electron Transport, Fmn-binding Protein, Chain A"/>
    <property type="match status" value="1"/>
</dbReference>
<dbReference type="InterPro" id="IPR012349">
    <property type="entry name" value="Split_barrel_FMN-bd"/>
</dbReference>
<dbReference type="Proteomes" id="UP000295124">
    <property type="component" value="Unassembled WGS sequence"/>
</dbReference>
<dbReference type="InterPro" id="IPR019966">
    <property type="entry name" value="F420-dep_enz_PPOX_Rv3369"/>
</dbReference>
<dbReference type="EMBL" id="SMKX01000004">
    <property type="protein sequence ID" value="TDD62829.1"/>
    <property type="molecule type" value="Genomic_DNA"/>
</dbReference>